<name>A0A927MAE7_9ACTN</name>
<sequence>MVATARPTDRTGKAEVRVAGAHPVPGGDGTRAVFRRSGVPSPVPEVAR</sequence>
<feature type="compositionally biased region" description="Basic and acidic residues" evidence="1">
    <location>
        <begin position="7"/>
        <end position="16"/>
    </location>
</feature>
<feature type="region of interest" description="Disordered" evidence="1">
    <location>
        <begin position="1"/>
        <end position="48"/>
    </location>
</feature>
<organism evidence="2 3">
    <name type="scientific">Plantactinospora soyae</name>
    <dbReference type="NCBI Taxonomy" id="1544732"/>
    <lineage>
        <taxon>Bacteria</taxon>
        <taxon>Bacillati</taxon>
        <taxon>Actinomycetota</taxon>
        <taxon>Actinomycetes</taxon>
        <taxon>Micromonosporales</taxon>
        <taxon>Micromonosporaceae</taxon>
        <taxon>Plantactinospora</taxon>
    </lineage>
</organism>
<protein>
    <submittedName>
        <fullName evidence="2">Uncharacterized protein</fullName>
    </submittedName>
</protein>
<dbReference type="AlphaFoldDB" id="A0A927MAE7"/>
<dbReference type="EMBL" id="JADBEB010000001">
    <property type="protein sequence ID" value="MBE1490077.1"/>
    <property type="molecule type" value="Genomic_DNA"/>
</dbReference>
<reference evidence="2" key="1">
    <citation type="submission" date="2020-10" db="EMBL/GenBank/DDBJ databases">
        <title>Sequencing the genomes of 1000 actinobacteria strains.</title>
        <authorList>
            <person name="Klenk H.-P."/>
        </authorList>
    </citation>
    <scope>NUCLEOTIDE SEQUENCE</scope>
    <source>
        <strain evidence="2">DSM 46832</strain>
    </source>
</reference>
<keyword evidence="3" id="KW-1185">Reference proteome</keyword>
<evidence type="ECO:0000256" key="1">
    <source>
        <dbReference type="SAM" id="MobiDB-lite"/>
    </source>
</evidence>
<gene>
    <name evidence="2" type="ORF">H4W31_005715</name>
</gene>
<comment type="caution">
    <text evidence="2">The sequence shown here is derived from an EMBL/GenBank/DDBJ whole genome shotgun (WGS) entry which is preliminary data.</text>
</comment>
<dbReference type="Proteomes" id="UP000649753">
    <property type="component" value="Unassembled WGS sequence"/>
</dbReference>
<proteinExistence type="predicted"/>
<evidence type="ECO:0000313" key="2">
    <source>
        <dbReference type="EMBL" id="MBE1490077.1"/>
    </source>
</evidence>
<accession>A0A927MAE7</accession>
<evidence type="ECO:0000313" key="3">
    <source>
        <dbReference type="Proteomes" id="UP000649753"/>
    </source>
</evidence>